<protein>
    <submittedName>
        <fullName evidence="2">Uncharacterized protein</fullName>
    </submittedName>
</protein>
<name>A0A4V3Z6F3_9ACTN</name>
<keyword evidence="3" id="KW-1185">Reference proteome</keyword>
<dbReference type="EMBL" id="SSXH01000458">
    <property type="protein sequence ID" value="THJ69349.1"/>
    <property type="molecule type" value="Genomic_DNA"/>
</dbReference>
<evidence type="ECO:0000256" key="1">
    <source>
        <dbReference type="SAM" id="MobiDB-lite"/>
    </source>
</evidence>
<evidence type="ECO:0000313" key="2">
    <source>
        <dbReference type="EMBL" id="THJ69349.1"/>
    </source>
</evidence>
<dbReference type="Proteomes" id="UP000305282">
    <property type="component" value="Unassembled WGS sequence"/>
</dbReference>
<dbReference type="OrthoDB" id="23692at2"/>
<feature type="region of interest" description="Disordered" evidence="1">
    <location>
        <begin position="54"/>
        <end position="76"/>
    </location>
</feature>
<gene>
    <name evidence="2" type="ORF">E7Y31_16320</name>
</gene>
<dbReference type="AlphaFoldDB" id="A0A4V3Z6F3"/>
<reference evidence="2 3" key="1">
    <citation type="submission" date="2019-04" db="EMBL/GenBank/DDBJ databases">
        <title>Draft genome sequences for three unisolated Alnus-infective Frankia Sp+ strains, AgTrS, AiOr and AvVan, the first sequenced Frankia strains able to sporulate in-planta.</title>
        <authorList>
            <person name="Bethencourt L."/>
            <person name="Vautrin F."/>
            <person name="Taib N."/>
            <person name="Dubost A."/>
            <person name="Castro-Garcia L."/>
            <person name="Imbaud O."/>
            <person name="Abrouk D."/>
            <person name="Fournier P."/>
            <person name="Briolay J."/>
            <person name="Nguyen A."/>
            <person name="Normand P."/>
            <person name="Fernandez M.P."/>
            <person name="Brochier-Armanet C."/>
            <person name="Herrera-Belaroussi A."/>
        </authorList>
    </citation>
    <scope>NUCLEOTIDE SEQUENCE [LARGE SCALE GENOMIC DNA]</scope>
    <source>
        <strain evidence="2 3">AvVan</strain>
    </source>
</reference>
<evidence type="ECO:0000313" key="3">
    <source>
        <dbReference type="Proteomes" id="UP000305282"/>
    </source>
</evidence>
<comment type="caution">
    <text evidence="2">The sequence shown here is derived from an EMBL/GenBank/DDBJ whole genome shotgun (WGS) entry which is preliminary data.</text>
</comment>
<accession>A0A4V3Z6F3</accession>
<feature type="compositionally biased region" description="Basic and acidic residues" evidence="1">
    <location>
        <begin position="62"/>
        <end position="76"/>
    </location>
</feature>
<proteinExistence type="predicted"/>
<sequence length="106" mass="11896">MGGSGWHRGPGAGARPDPRLYRSLLAGTLPKVITDTRCNQHMIDVPVVEKLNIGNAGSSARNRTDPPERRVESARDDDIPAFRGACHTGEAMRQLWAFWSPCWWRW</sequence>
<organism evidence="2 3">
    <name type="scientific">Candidatus Frankia alpina</name>
    <dbReference type="NCBI Taxonomy" id="2699483"/>
    <lineage>
        <taxon>Bacteria</taxon>
        <taxon>Bacillati</taxon>
        <taxon>Actinomycetota</taxon>
        <taxon>Actinomycetes</taxon>
        <taxon>Frankiales</taxon>
        <taxon>Frankiaceae</taxon>
        <taxon>Frankia</taxon>
    </lineage>
</organism>